<proteinExistence type="predicted"/>
<comment type="caution">
    <text evidence="1">The sequence shown here is derived from an EMBL/GenBank/DDBJ whole genome shotgun (WGS) entry which is preliminary data.</text>
</comment>
<evidence type="ECO:0000313" key="1">
    <source>
        <dbReference type="EMBL" id="MFB9860143.1"/>
    </source>
</evidence>
<dbReference type="RefSeq" id="WP_380569740.1">
    <property type="nucleotide sequence ID" value="NZ_JBHMAH010000007.1"/>
</dbReference>
<keyword evidence="2" id="KW-1185">Reference proteome</keyword>
<evidence type="ECO:0000313" key="2">
    <source>
        <dbReference type="Proteomes" id="UP001589740"/>
    </source>
</evidence>
<name>A0ABV5Z249_9STAP</name>
<organism evidence="1 2">
    <name type="scientific">Salinicoccus siamensis</name>
    <dbReference type="NCBI Taxonomy" id="381830"/>
    <lineage>
        <taxon>Bacteria</taxon>
        <taxon>Bacillati</taxon>
        <taxon>Bacillota</taxon>
        <taxon>Bacilli</taxon>
        <taxon>Bacillales</taxon>
        <taxon>Staphylococcaceae</taxon>
        <taxon>Salinicoccus</taxon>
    </lineage>
</organism>
<reference evidence="1 2" key="1">
    <citation type="submission" date="2024-09" db="EMBL/GenBank/DDBJ databases">
        <authorList>
            <person name="Sun Q."/>
            <person name="Mori K."/>
        </authorList>
    </citation>
    <scope>NUCLEOTIDE SEQUENCE [LARGE SCALE GENOMIC DNA]</scope>
    <source>
        <strain evidence="1 2">JCM 12822</strain>
    </source>
</reference>
<dbReference type="Proteomes" id="UP001589740">
    <property type="component" value="Unassembled WGS sequence"/>
</dbReference>
<accession>A0ABV5Z249</accession>
<gene>
    <name evidence="1" type="ORF">ACFFLE_03340</name>
</gene>
<dbReference type="EMBL" id="JBHMAH010000007">
    <property type="protein sequence ID" value="MFB9860143.1"/>
    <property type="molecule type" value="Genomic_DNA"/>
</dbReference>
<protein>
    <submittedName>
        <fullName evidence="1">Uncharacterized protein</fullName>
    </submittedName>
</protein>
<sequence>MLVASLVGSSIEWFDFFLYAAVATIVFNNQFFVTDDPVVSTMFAYIWTDRPYGTDSADGAPAHPRPWHTRAFSY</sequence>